<keyword evidence="1" id="KW-0805">Transcription regulation</keyword>
<keyword evidence="2" id="KW-0238">DNA-binding</keyword>
<dbReference type="Proteomes" id="UP000666240">
    <property type="component" value="Unassembled WGS sequence"/>
</dbReference>
<evidence type="ECO:0000313" key="6">
    <source>
        <dbReference type="Proteomes" id="UP000666240"/>
    </source>
</evidence>
<dbReference type="SUPFAM" id="SSF46785">
    <property type="entry name" value="Winged helix' DNA-binding domain"/>
    <property type="match status" value="1"/>
</dbReference>
<gene>
    <name evidence="5" type="ORF">J5Y06_12115</name>
</gene>
<keyword evidence="6" id="KW-1185">Reference proteome</keyword>
<dbReference type="Gene3D" id="1.10.10.10">
    <property type="entry name" value="Winged helix-like DNA-binding domain superfamily/Winged helix DNA-binding domain"/>
    <property type="match status" value="1"/>
</dbReference>
<protein>
    <submittedName>
        <fullName evidence="5">MarR family transcriptional regulator</fullName>
    </submittedName>
</protein>
<dbReference type="SMART" id="SM00347">
    <property type="entry name" value="HTH_MARR"/>
    <property type="match status" value="1"/>
</dbReference>
<dbReference type="PANTHER" id="PTHR42756">
    <property type="entry name" value="TRANSCRIPTIONAL REGULATOR, MARR"/>
    <property type="match status" value="1"/>
</dbReference>
<dbReference type="InterPro" id="IPR036390">
    <property type="entry name" value="WH_DNA-bd_sf"/>
</dbReference>
<organism evidence="5 6">
    <name type="scientific">Tianweitania sediminis</name>
    <dbReference type="NCBI Taxonomy" id="1502156"/>
    <lineage>
        <taxon>Bacteria</taxon>
        <taxon>Pseudomonadati</taxon>
        <taxon>Pseudomonadota</taxon>
        <taxon>Alphaproteobacteria</taxon>
        <taxon>Hyphomicrobiales</taxon>
        <taxon>Phyllobacteriaceae</taxon>
        <taxon>Tianweitania</taxon>
    </lineage>
</organism>
<evidence type="ECO:0000313" key="5">
    <source>
        <dbReference type="EMBL" id="MBP0439397.1"/>
    </source>
</evidence>
<sequence>MTLEPRKPFGFMLHEVARLFRGRIEARVGRHGLSEAQLRLLMRLWKEEGATQARLAQILEVEPISISRLLDRMEQGGWIERRQDARDRRVRKIFTTEKTRGIRDAVKDTAAQVMEEALAGVPSEARDIIYDGLETMARNLGGGADLTAVCSNNKEGQPREAGMEDQP</sequence>
<evidence type="ECO:0000256" key="3">
    <source>
        <dbReference type="ARBA" id="ARBA00023163"/>
    </source>
</evidence>
<dbReference type="Pfam" id="PF01047">
    <property type="entry name" value="MarR"/>
    <property type="match status" value="1"/>
</dbReference>
<evidence type="ECO:0000259" key="4">
    <source>
        <dbReference type="PROSITE" id="PS50995"/>
    </source>
</evidence>
<reference evidence="5" key="1">
    <citation type="submission" date="2021-03" db="EMBL/GenBank/DDBJ databases">
        <title>Genome sequencing and assembly of Tianweitania sediminis.</title>
        <authorList>
            <person name="Chhetri G."/>
        </authorList>
    </citation>
    <scope>NUCLEOTIDE SEQUENCE</scope>
    <source>
        <strain evidence="5">Z8</strain>
    </source>
</reference>
<dbReference type="InterPro" id="IPR036388">
    <property type="entry name" value="WH-like_DNA-bd_sf"/>
</dbReference>
<dbReference type="PANTHER" id="PTHR42756:SF1">
    <property type="entry name" value="TRANSCRIPTIONAL REPRESSOR OF EMRAB OPERON"/>
    <property type="match status" value="1"/>
</dbReference>
<evidence type="ECO:0000256" key="2">
    <source>
        <dbReference type="ARBA" id="ARBA00023125"/>
    </source>
</evidence>
<dbReference type="GO" id="GO:0003700">
    <property type="term" value="F:DNA-binding transcription factor activity"/>
    <property type="evidence" value="ECO:0007669"/>
    <property type="project" value="InterPro"/>
</dbReference>
<dbReference type="PROSITE" id="PS50995">
    <property type="entry name" value="HTH_MARR_2"/>
    <property type="match status" value="1"/>
</dbReference>
<comment type="caution">
    <text evidence="5">The sequence shown here is derived from an EMBL/GenBank/DDBJ whole genome shotgun (WGS) entry which is preliminary data.</text>
</comment>
<feature type="domain" description="HTH marR-type" evidence="4">
    <location>
        <begin position="6"/>
        <end position="138"/>
    </location>
</feature>
<dbReference type="EMBL" id="JAGIYY010000003">
    <property type="protein sequence ID" value="MBP0439397.1"/>
    <property type="molecule type" value="Genomic_DNA"/>
</dbReference>
<evidence type="ECO:0000256" key="1">
    <source>
        <dbReference type="ARBA" id="ARBA00023015"/>
    </source>
</evidence>
<accession>A0A8J7R173</accession>
<proteinExistence type="predicted"/>
<dbReference type="AlphaFoldDB" id="A0A8J7R173"/>
<keyword evidence="3" id="KW-0804">Transcription</keyword>
<name>A0A8J7R173_9HYPH</name>
<dbReference type="GO" id="GO:0003677">
    <property type="term" value="F:DNA binding"/>
    <property type="evidence" value="ECO:0007669"/>
    <property type="project" value="UniProtKB-KW"/>
</dbReference>
<dbReference type="InterPro" id="IPR000835">
    <property type="entry name" value="HTH_MarR-typ"/>
</dbReference>
<dbReference type="PRINTS" id="PR00598">
    <property type="entry name" value="HTHMARR"/>
</dbReference>